<dbReference type="NCBIfam" id="TIGR01540">
    <property type="entry name" value="portal_PBSX"/>
    <property type="match status" value="1"/>
</dbReference>
<name>Q8P6J8_XANCP</name>
<dbReference type="InterPro" id="IPR030935">
    <property type="entry name" value="PBSX_Proteobac"/>
</dbReference>
<dbReference type="PATRIC" id="fig|190485.4.peg.3174"/>
<keyword evidence="3" id="KW-1185">Reference proteome</keyword>
<evidence type="ECO:0000313" key="3">
    <source>
        <dbReference type="Proteomes" id="UP000001010"/>
    </source>
</evidence>
<dbReference type="Pfam" id="PF04860">
    <property type="entry name" value="Phage_portal"/>
    <property type="match status" value="1"/>
</dbReference>
<dbReference type="EMBL" id="AE008922">
    <property type="protein sequence ID" value="AAM42241.1"/>
    <property type="molecule type" value="Genomic_DNA"/>
</dbReference>
<comment type="similarity">
    <text evidence="1">Belongs to the phage portal family. PBSX subfamily.</text>
</comment>
<reference evidence="2 3" key="1">
    <citation type="journal article" date="2002" name="Nature">
        <title>Comparison of the genomes of two Xanthomonas pathogens with differing host specificities.</title>
        <authorList>
            <person name="da Silva A.C."/>
            <person name="Ferro J.A."/>
            <person name="Reinach F.C."/>
            <person name="Farah C.S."/>
            <person name="Furlan L.R."/>
            <person name="Quaggio R.B."/>
            <person name="Monteiro-Vitorello C.B."/>
            <person name="Van Sluys M.A."/>
            <person name="Almeida N.F."/>
            <person name="Alves L.M."/>
            <person name="do Amaral A.M."/>
            <person name="Bertolini M.C."/>
            <person name="Camargo L.E."/>
            <person name="Camarotte G."/>
            <person name="Cannavan F."/>
            <person name="Cardozo J."/>
            <person name="Chambergo F."/>
            <person name="Ciapina L.P."/>
            <person name="Cicarelli R.M."/>
            <person name="Coutinho L.L."/>
            <person name="Cursino-Santos J.R."/>
            <person name="El-Dorry H."/>
            <person name="Faria J.B."/>
            <person name="Ferreira A.J."/>
            <person name="Ferreira R.C."/>
            <person name="Ferro M.I."/>
            <person name="Formighieri E.F."/>
            <person name="Franco M.C."/>
            <person name="Greggio C.C."/>
            <person name="Gruber A."/>
            <person name="Katsuyama A.M."/>
            <person name="Kishi L.T."/>
            <person name="Leite R.P."/>
            <person name="Lemos E.G."/>
            <person name="Lemos M.V."/>
            <person name="Locali E.C."/>
            <person name="Machado M.A."/>
            <person name="Madeira A.M."/>
            <person name="Martinez-Rossi N.M."/>
            <person name="Martins E.C."/>
            <person name="Meidanis J."/>
            <person name="Menck C.F."/>
            <person name="Miyaki C.Y."/>
            <person name="Moon D.H."/>
            <person name="Moreira L.M."/>
            <person name="Novo M.T."/>
            <person name="Okura V.K."/>
            <person name="Oliveira M.C."/>
            <person name="Oliveira V.R."/>
            <person name="Pereira H.A."/>
            <person name="Rossi A."/>
            <person name="Sena J.A."/>
            <person name="Silva C."/>
            <person name="de Souza R.F."/>
            <person name="Spinola L.A."/>
            <person name="Takita M.A."/>
            <person name="Tamura R.E."/>
            <person name="Teixeira E.C."/>
            <person name="Tezza R.I."/>
            <person name="Trindade dos Santos M."/>
            <person name="Truffi D."/>
            <person name="Tsai S.M."/>
            <person name="White F.F."/>
            <person name="Setubal J.C."/>
            <person name="Kitajima J.P."/>
        </authorList>
    </citation>
    <scope>NUCLEOTIDE SEQUENCE [LARGE SCALE GENOMIC DNA]</scope>
    <source>
        <strain evidence="3">ATCC 33913 / DSM 3586 / NCPPB 528 / LMG 568 / P 25</strain>
    </source>
</reference>
<dbReference type="HOGENOM" id="CLU_068879_0_0_6"/>
<proteinExistence type="inferred from homology"/>
<dbReference type="PIRSF" id="PIRSF018494">
    <property type="entry name" value="PBSX_VPQ"/>
    <property type="match status" value="1"/>
</dbReference>
<dbReference type="AlphaFoldDB" id="Q8P6J8"/>
<dbReference type="OrthoDB" id="5449776at2"/>
<organism evidence="2 3">
    <name type="scientific">Xanthomonas campestris pv. campestris (strain ATCC 33913 / DSM 3586 / NCPPB 528 / LMG 568 / P 25)</name>
    <dbReference type="NCBI Taxonomy" id="190485"/>
    <lineage>
        <taxon>Bacteria</taxon>
        <taxon>Pseudomonadati</taxon>
        <taxon>Pseudomonadota</taxon>
        <taxon>Gammaproteobacteria</taxon>
        <taxon>Lysobacterales</taxon>
        <taxon>Lysobacteraceae</taxon>
        <taxon>Xanthomonas</taxon>
    </lineage>
</organism>
<dbReference type="STRING" id="190485.XCC2969"/>
<sequence>MLTDQLPATAPAAPAAPAVPARSEAFTFGDPTPVLDGRGVLDYLECWQNGRWYEPPVALDGLSKTTRSNPFLQSGLIFKRNMLARTFKPHRLLTREAFEQLSLDWITLGNGYLERRRNRMGGALSLTAPLSKYMRRGITEGEYFQVRTWHDEHVFEPGSVFQLREADVDQELYGLPEWMPAMQSALLNESATLFRRKYYNNGSHAGFILYLTDPQQSQEDVDALRNAMKGAKGPGNFRNLFLYSPGGNKDGLKLIPVSEVAAKDEFSGIKGITRDDMLAALRIPPQLMGIVPQNAGGFGSIREAAAVWAANELEPLQARMLKINDWVGDEVISFTPYAPPAAA</sequence>
<dbReference type="Proteomes" id="UP000001010">
    <property type="component" value="Chromosome"/>
</dbReference>
<gene>
    <name evidence="2" type="primary">Q</name>
    <name evidence="2" type="ordered locus">XCC2969</name>
</gene>
<dbReference type="InterPro" id="IPR006430">
    <property type="entry name" value="Phage_portal_PBSX"/>
</dbReference>
<dbReference type="InterPro" id="IPR006944">
    <property type="entry name" value="Phage/GTA_portal"/>
</dbReference>
<evidence type="ECO:0000313" key="2">
    <source>
        <dbReference type="EMBL" id="AAM42241.1"/>
    </source>
</evidence>
<accession>Q8P6J8</accession>
<protein>
    <submittedName>
        <fullName evidence="2">Phage-related capsid packaging protein</fullName>
    </submittedName>
</protein>
<dbReference type="EnsemblBacteria" id="AAM42241">
    <property type="protein sequence ID" value="AAM42241"/>
    <property type="gene ID" value="XCC2969"/>
</dbReference>
<evidence type="ECO:0000256" key="1">
    <source>
        <dbReference type="ARBA" id="ARBA00006799"/>
    </source>
</evidence>
<dbReference type="KEGG" id="xcc:XCC2969"/>
<dbReference type="RefSeq" id="WP_011038091.1">
    <property type="nucleotide sequence ID" value="NC_003902.1"/>
</dbReference>